<dbReference type="GO" id="GO:0061630">
    <property type="term" value="F:ubiquitin protein ligase activity"/>
    <property type="evidence" value="ECO:0007669"/>
    <property type="project" value="UniProtKB-EC"/>
</dbReference>
<keyword evidence="2" id="KW-0808">Transferase</keyword>
<dbReference type="EMBL" id="JAXCGZ010003780">
    <property type="protein sequence ID" value="KAK7083259.1"/>
    <property type="molecule type" value="Genomic_DNA"/>
</dbReference>
<comment type="caution">
    <text evidence="2">The sequence shown here is derived from an EMBL/GenBank/DDBJ whole genome shotgun (WGS) entry which is preliminary data.</text>
</comment>
<dbReference type="InterPro" id="IPR002083">
    <property type="entry name" value="MATH/TRAF_dom"/>
</dbReference>
<dbReference type="SMART" id="SM00061">
    <property type="entry name" value="MATH"/>
    <property type="match status" value="1"/>
</dbReference>
<keyword evidence="2" id="KW-0675">Receptor</keyword>
<accession>A0AAN9ACU6</accession>
<dbReference type="InterPro" id="IPR008974">
    <property type="entry name" value="TRAF-like"/>
</dbReference>
<dbReference type="PROSITE" id="PS50144">
    <property type="entry name" value="MATH"/>
    <property type="match status" value="1"/>
</dbReference>
<dbReference type="PANTHER" id="PTHR10131:SF152">
    <property type="entry name" value="TNF RECEPTOR-ASSOCIATED FACTOR 6"/>
    <property type="match status" value="1"/>
</dbReference>
<dbReference type="GO" id="GO:0031663">
    <property type="term" value="P:lipopolysaccharide-mediated signaling pathway"/>
    <property type="evidence" value="ECO:0007669"/>
    <property type="project" value="TreeGrafter"/>
</dbReference>
<name>A0AAN9ACU6_HALRR</name>
<evidence type="ECO:0000313" key="3">
    <source>
        <dbReference type="Proteomes" id="UP001381693"/>
    </source>
</evidence>
<dbReference type="SUPFAM" id="SSF49599">
    <property type="entry name" value="TRAF domain-like"/>
    <property type="match status" value="1"/>
</dbReference>
<dbReference type="AlphaFoldDB" id="A0AAN9ACU6"/>
<evidence type="ECO:0000259" key="1">
    <source>
        <dbReference type="PROSITE" id="PS50144"/>
    </source>
</evidence>
<dbReference type="PANTHER" id="PTHR10131">
    <property type="entry name" value="TNF RECEPTOR ASSOCIATED FACTOR"/>
    <property type="match status" value="1"/>
</dbReference>
<dbReference type="Proteomes" id="UP001381693">
    <property type="component" value="Unassembled WGS sequence"/>
</dbReference>
<dbReference type="InterPro" id="IPR049342">
    <property type="entry name" value="TRAF1-6_MATH_dom"/>
</dbReference>
<dbReference type="Pfam" id="PF21355">
    <property type="entry name" value="TRAF-mep_MATH"/>
    <property type="match status" value="1"/>
</dbReference>
<feature type="domain" description="MATH" evidence="1">
    <location>
        <begin position="167"/>
        <end position="316"/>
    </location>
</feature>
<sequence>LLSSAYKKINTFVSDLSRSAFGNFSRQPSLRSQISASSPIHENQVSPTYPEKNIEKSLAACSGSPFTEKHNFSTQHTFCADEGEDVSRLGIQFHQICTDDPVKCGTKSATTVTHQDMVLRDVSEKAVDLHQRMLEETIKLSNLTKRIEEVDSMVEDQVAEVRGKFCNGVYVWKIQNFSHVCFELQNKPGRVLHSPPFYTSQFGYKFCLRTNITWKCDEYFFTLFIHTMQGENDDILDWPFSGQIELSVLDCGPLQPKKHITETMTSKPDLQAFQRPSVCRNPKGFGFTEFVPLSKLLKPLEGFYVNNDCLFVRAIVKPEVHN</sequence>
<dbReference type="Gene3D" id="2.60.210.10">
    <property type="entry name" value="Apoptosis, Tumor Necrosis Factor Receptor Associated Protein 2, Chain A"/>
    <property type="match status" value="1"/>
</dbReference>
<gene>
    <name evidence="2" type="primary">TRAF6_2</name>
    <name evidence="2" type="ORF">SK128_003863</name>
</gene>
<keyword evidence="2" id="KW-0012">Acyltransferase</keyword>
<evidence type="ECO:0000313" key="2">
    <source>
        <dbReference type="EMBL" id="KAK7083259.1"/>
    </source>
</evidence>
<proteinExistence type="predicted"/>
<protein>
    <submittedName>
        <fullName evidence="2">TNF receptor-associated factor 6</fullName>
        <ecNumber evidence="2">2.3.2.27</ecNumber>
    </submittedName>
</protein>
<feature type="non-terminal residue" evidence="2">
    <location>
        <position position="1"/>
    </location>
</feature>
<dbReference type="EC" id="2.3.2.27" evidence="2"/>
<reference evidence="2 3" key="1">
    <citation type="submission" date="2023-11" db="EMBL/GenBank/DDBJ databases">
        <title>Halocaridina rubra genome assembly.</title>
        <authorList>
            <person name="Smith C."/>
        </authorList>
    </citation>
    <scope>NUCLEOTIDE SEQUENCE [LARGE SCALE GENOMIC DNA]</scope>
    <source>
        <strain evidence="2">EP-1</strain>
        <tissue evidence="2">Whole</tissue>
    </source>
</reference>
<dbReference type="GO" id="GO:0045087">
    <property type="term" value="P:innate immune response"/>
    <property type="evidence" value="ECO:0007669"/>
    <property type="project" value="TreeGrafter"/>
</dbReference>
<keyword evidence="3" id="KW-1185">Reference proteome</keyword>
<organism evidence="2 3">
    <name type="scientific">Halocaridina rubra</name>
    <name type="common">Hawaiian red shrimp</name>
    <dbReference type="NCBI Taxonomy" id="373956"/>
    <lineage>
        <taxon>Eukaryota</taxon>
        <taxon>Metazoa</taxon>
        <taxon>Ecdysozoa</taxon>
        <taxon>Arthropoda</taxon>
        <taxon>Crustacea</taxon>
        <taxon>Multicrustacea</taxon>
        <taxon>Malacostraca</taxon>
        <taxon>Eumalacostraca</taxon>
        <taxon>Eucarida</taxon>
        <taxon>Decapoda</taxon>
        <taxon>Pleocyemata</taxon>
        <taxon>Caridea</taxon>
        <taxon>Atyoidea</taxon>
        <taxon>Atyidae</taxon>
        <taxon>Halocaridina</taxon>
    </lineage>
</organism>
<dbReference type="GO" id="GO:0043122">
    <property type="term" value="P:regulation of canonical NF-kappaB signal transduction"/>
    <property type="evidence" value="ECO:0007669"/>
    <property type="project" value="TreeGrafter"/>
</dbReference>